<protein>
    <recommendedName>
        <fullName evidence="2">GGDEF domain-containing protein</fullName>
    </recommendedName>
</protein>
<feature type="domain" description="GGDEF" evidence="2">
    <location>
        <begin position="431"/>
        <end position="572"/>
    </location>
</feature>
<gene>
    <name evidence="3" type="ORF">U473_11005</name>
</gene>
<dbReference type="EMBL" id="LSKU01000001">
    <property type="protein sequence ID" value="KXG44482.1"/>
    <property type="molecule type" value="Genomic_DNA"/>
</dbReference>
<evidence type="ECO:0000313" key="3">
    <source>
        <dbReference type="EMBL" id="KXG44482.1"/>
    </source>
</evidence>
<dbReference type="PROSITE" id="PS50887">
    <property type="entry name" value="GGDEF"/>
    <property type="match status" value="1"/>
</dbReference>
<dbReference type="SUPFAM" id="SSF55781">
    <property type="entry name" value="GAF domain-like"/>
    <property type="match status" value="1"/>
</dbReference>
<feature type="transmembrane region" description="Helical" evidence="1">
    <location>
        <begin position="37"/>
        <end position="53"/>
    </location>
</feature>
<dbReference type="InterPro" id="IPR029787">
    <property type="entry name" value="Nucleotide_cyclase"/>
</dbReference>
<dbReference type="AlphaFoldDB" id="A0A135L684"/>
<reference evidence="3 4" key="1">
    <citation type="submission" date="2016-02" db="EMBL/GenBank/DDBJ databases">
        <title>Draft Genome for Tepidibacillus decaturensis nov. sp. Strain Z9, an Anaerobic, Moderately Thermophilic and Heterotrophic Bacterium from Deep Subsurface of the Illinois Basin, USA.</title>
        <authorList>
            <person name="Dong Y."/>
            <person name="Chang J.Y."/>
            <person name="Sanford R."/>
            <person name="Fouke B.W."/>
        </authorList>
    </citation>
    <scope>NUCLEOTIDE SEQUENCE [LARGE SCALE GENOMIC DNA]</scope>
    <source>
        <strain evidence="3 4">Z9</strain>
    </source>
</reference>
<feature type="transmembrane region" description="Helical" evidence="1">
    <location>
        <begin position="178"/>
        <end position="198"/>
    </location>
</feature>
<proteinExistence type="predicted"/>
<sequence>MSLKNQKMAFMIFSLFSITTLLWVSYTQWIPIQLEDYNMILVYLFLMVLINSLPLKIGGIFISFTFAVSIAVFLDYGLVVEVWLTQVAFLVTLLISPEKRTIPRILLSNMMFIWISILSGFSFFLFGGEIQFSVSELWIQLTPIFIYSASYFLANHFILYLIRRFISPNRVPMFTEDMIWDAATLLLTLPLGVLMYMVKVTYGQNGMIFVAFPILIVSHLFKIYSELRHSHQQLQALNKISASFTSELNLDKAVSSLQMAIRELFSFDYSYIFLTNGIKLNPISIEHSDGTRIEEPRYQDFSIKVGEGLTGRVANNREGEIVGSHAEFFTLEVEPDYIQNNRSLLSVPMVWNQQTIGVITLGSAREYHFSKKDLTIAKILASQAAVAIQNARKYKKTEEKSKLDELTGLYNYRAFDQLLQDKLQESKMKEEKLSLLIIDLDHFKQVNDRYGHLAGNEVLKIIANLLKEYTRKEDIIARYGGEEFTVIAPNTDHEEAKVIAERIRYAIQHHPIKLTNSIDRQAEIIIQVTASIGIASYPDMASSVNDLIRHADRAMYFGSKQAGRNRVSVYETG</sequence>
<dbReference type="GO" id="GO:0043709">
    <property type="term" value="P:cell adhesion involved in single-species biofilm formation"/>
    <property type="evidence" value="ECO:0007669"/>
    <property type="project" value="TreeGrafter"/>
</dbReference>
<dbReference type="FunFam" id="3.30.70.270:FF:000001">
    <property type="entry name" value="Diguanylate cyclase domain protein"/>
    <property type="match status" value="1"/>
</dbReference>
<dbReference type="InterPro" id="IPR050469">
    <property type="entry name" value="Diguanylate_Cyclase"/>
</dbReference>
<dbReference type="Pfam" id="PF13185">
    <property type="entry name" value="GAF_2"/>
    <property type="match status" value="1"/>
</dbReference>
<dbReference type="GO" id="GO:1902201">
    <property type="term" value="P:negative regulation of bacterial-type flagellum-dependent cell motility"/>
    <property type="evidence" value="ECO:0007669"/>
    <property type="project" value="TreeGrafter"/>
</dbReference>
<dbReference type="SUPFAM" id="SSF55073">
    <property type="entry name" value="Nucleotide cyclase"/>
    <property type="match status" value="1"/>
</dbReference>
<dbReference type="InterPro" id="IPR043128">
    <property type="entry name" value="Rev_trsase/Diguanyl_cyclase"/>
</dbReference>
<dbReference type="STRING" id="1413211.U473_11005"/>
<name>A0A135L684_9BACI</name>
<dbReference type="NCBIfam" id="TIGR00254">
    <property type="entry name" value="GGDEF"/>
    <property type="match status" value="1"/>
</dbReference>
<dbReference type="Proteomes" id="UP000070352">
    <property type="component" value="Unassembled WGS sequence"/>
</dbReference>
<dbReference type="RefSeq" id="WP_068726264.1">
    <property type="nucleotide sequence ID" value="NZ_LSKU01000001.1"/>
</dbReference>
<comment type="caution">
    <text evidence="3">The sequence shown here is derived from an EMBL/GenBank/DDBJ whole genome shotgun (WGS) entry which is preliminary data.</text>
</comment>
<keyword evidence="1" id="KW-0812">Transmembrane</keyword>
<accession>A0A135L684</accession>
<dbReference type="Pfam" id="PF00990">
    <property type="entry name" value="GGDEF"/>
    <property type="match status" value="1"/>
</dbReference>
<dbReference type="PANTHER" id="PTHR45138">
    <property type="entry name" value="REGULATORY COMPONENTS OF SENSORY TRANSDUCTION SYSTEM"/>
    <property type="match status" value="1"/>
</dbReference>
<dbReference type="InterPro" id="IPR000160">
    <property type="entry name" value="GGDEF_dom"/>
</dbReference>
<dbReference type="CDD" id="cd01949">
    <property type="entry name" value="GGDEF"/>
    <property type="match status" value="1"/>
</dbReference>
<organism evidence="3 4">
    <name type="scientific">Tepidibacillus decaturensis</name>
    <dbReference type="NCBI Taxonomy" id="1413211"/>
    <lineage>
        <taxon>Bacteria</taxon>
        <taxon>Bacillati</taxon>
        <taxon>Bacillota</taxon>
        <taxon>Bacilli</taxon>
        <taxon>Bacillales</taxon>
        <taxon>Bacillaceae</taxon>
        <taxon>Tepidibacillus</taxon>
    </lineage>
</organism>
<keyword evidence="1" id="KW-1133">Transmembrane helix</keyword>
<dbReference type="Gene3D" id="3.30.70.270">
    <property type="match status" value="1"/>
</dbReference>
<feature type="transmembrane region" description="Helical" evidence="1">
    <location>
        <begin position="144"/>
        <end position="166"/>
    </location>
</feature>
<keyword evidence="4" id="KW-1185">Reference proteome</keyword>
<dbReference type="SMART" id="SM00065">
    <property type="entry name" value="GAF"/>
    <property type="match status" value="1"/>
</dbReference>
<evidence type="ECO:0000259" key="2">
    <source>
        <dbReference type="PROSITE" id="PS50887"/>
    </source>
</evidence>
<feature type="transmembrane region" description="Helical" evidence="1">
    <location>
        <begin position="110"/>
        <end position="132"/>
    </location>
</feature>
<feature type="transmembrane region" description="Helical" evidence="1">
    <location>
        <begin position="82"/>
        <end position="98"/>
    </location>
</feature>
<evidence type="ECO:0000256" key="1">
    <source>
        <dbReference type="SAM" id="Phobius"/>
    </source>
</evidence>
<dbReference type="GO" id="GO:0005886">
    <property type="term" value="C:plasma membrane"/>
    <property type="evidence" value="ECO:0007669"/>
    <property type="project" value="TreeGrafter"/>
</dbReference>
<dbReference type="SMART" id="SM00267">
    <property type="entry name" value="GGDEF"/>
    <property type="match status" value="1"/>
</dbReference>
<dbReference type="InterPro" id="IPR029016">
    <property type="entry name" value="GAF-like_dom_sf"/>
</dbReference>
<dbReference type="Gene3D" id="3.30.450.40">
    <property type="match status" value="1"/>
</dbReference>
<evidence type="ECO:0000313" key="4">
    <source>
        <dbReference type="Proteomes" id="UP000070352"/>
    </source>
</evidence>
<dbReference type="PANTHER" id="PTHR45138:SF9">
    <property type="entry name" value="DIGUANYLATE CYCLASE DGCM-RELATED"/>
    <property type="match status" value="1"/>
</dbReference>
<dbReference type="OrthoDB" id="9759607at2"/>
<dbReference type="GO" id="GO:0052621">
    <property type="term" value="F:diguanylate cyclase activity"/>
    <property type="evidence" value="ECO:0007669"/>
    <property type="project" value="TreeGrafter"/>
</dbReference>
<dbReference type="InterPro" id="IPR003018">
    <property type="entry name" value="GAF"/>
</dbReference>
<keyword evidence="1" id="KW-0472">Membrane</keyword>